<keyword evidence="4" id="KW-1185">Reference proteome</keyword>
<reference evidence="3 4" key="1">
    <citation type="submission" date="2018-07" db="EMBL/GenBank/DDBJ databases">
        <title>Genomic Encyclopedia of Type Strains, Phase III (KMG-III): the genomes of soil and plant-associated and newly described type strains.</title>
        <authorList>
            <person name="Whitman W."/>
        </authorList>
    </citation>
    <scope>NUCLEOTIDE SEQUENCE [LARGE SCALE GENOMIC DNA]</scope>
    <source>
        <strain evidence="3 4">CECT 7958</strain>
    </source>
</reference>
<dbReference type="Gene3D" id="3.40.50.2000">
    <property type="entry name" value="Glycogen Phosphorylase B"/>
    <property type="match status" value="2"/>
</dbReference>
<dbReference type="GO" id="GO:0016757">
    <property type="term" value="F:glycosyltransferase activity"/>
    <property type="evidence" value="ECO:0007669"/>
    <property type="project" value="InterPro"/>
</dbReference>
<feature type="domain" description="Glycosyltransferase subfamily 4-like N-terminal" evidence="2">
    <location>
        <begin position="14"/>
        <end position="174"/>
    </location>
</feature>
<dbReference type="PANTHER" id="PTHR45947:SF3">
    <property type="entry name" value="SULFOQUINOVOSYL TRANSFERASE SQD2"/>
    <property type="match status" value="1"/>
</dbReference>
<feature type="domain" description="Glycosyl transferase family 1" evidence="1">
    <location>
        <begin position="187"/>
        <end position="346"/>
    </location>
</feature>
<protein>
    <submittedName>
        <fullName evidence="3">Glycosyltransferase involved in cell wall biosynthesis</fullName>
    </submittedName>
</protein>
<dbReference type="Proteomes" id="UP000253436">
    <property type="component" value="Unassembled WGS sequence"/>
</dbReference>
<evidence type="ECO:0000313" key="4">
    <source>
        <dbReference type="Proteomes" id="UP000253436"/>
    </source>
</evidence>
<dbReference type="Pfam" id="PF13439">
    <property type="entry name" value="Glyco_transf_4"/>
    <property type="match status" value="1"/>
</dbReference>
<proteinExistence type="predicted"/>
<dbReference type="InterPro" id="IPR050194">
    <property type="entry name" value="Glycosyltransferase_grp1"/>
</dbReference>
<evidence type="ECO:0000259" key="1">
    <source>
        <dbReference type="Pfam" id="PF00534"/>
    </source>
</evidence>
<keyword evidence="3" id="KW-0808">Transferase</keyword>
<gene>
    <name evidence="3" type="ORF">DFQ08_102837</name>
</gene>
<evidence type="ECO:0000259" key="2">
    <source>
        <dbReference type="Pfam" id="PF13439"/>
    </source>
</evidence>
<dbReference type="EMBL" id="QPJO01000002">
    <property type="protein sequence ID" value="RCW92801.1"/>
    <property type="molecule type" value="Genomic_DNA"/>
</dbReference>
<comment type="caution">
    <text evidence="3">The sequence shown here is derived from an EMBL/GenBank/DDBJ whole genome shotgun (WGS) entry which is preliminary data.</text>
</comment>
<dbReference type="CDD" id="cd03801">
    <property type="entry name" value="GT4_PimA-like"/>
    <property type="match status" value="1"/>
</dbReference>
<dbReference type="SUPFAM" id="SSF53756">
    <property type="entry name" value="UDP-Glycosyltransferase/glycogen phosphorylase"/>
    <property type="match status" value="1"/>
</dbReference>
<dbReference type="PANTHER" id="PTHR45947">
    <property type="entry name" value="SULFOQUINOVOSYL TRANSFERASE SQD2"/>
    <property type="match status" value="1"/>
</dbReference>
<dbReference type="InterPro" id="IPR028098">
    <property type="entry name" value="Glyco_trans_4-like_N"/>
</dbReference>
<dbReference type="RefSeq" id="WP_114309628.1">
    <property type="nucleotide sequence ID" value="NZ_QPJO01000002.1"/>
</dbReference>
<organism evidence="3 4">
    <name type="scientific">Winogradskyella arenosi</name>
    <dbReference type="NCBI Taxonomy" id="533325"/>
    <lineage>
        <taxon>Bacteria</taxon>
        <taxon>Pseudomonadati</taxon>
        <taxon>Bacteroidota</taxon>
        <taxon>Flavobacteriia</taxon>
        <taxon>Flavobacteriales</taxon>
        <taxon>Flavobacteriaceae</taxon>
        <taxon>Winogradskyella</taxon>
    </lineage>
</organism>
<dbReference type="InterPro" id="IPR001296">
    <property type="entry name" value="Glyco_trans_1"/>
</dbReference>
<name>A0A368ZH44_9FLAO</name>
<dbReference type="OrthoDB" id="7560678at2"/>
<sequence>MKIVLLARYLPAEGSTTHMYSVAENLVQRGHTVYMLSRGPGKDASAMQLYHQIKSRGVNFITLPFPLYNKINLITQFNQLLHYLFAIPIALFYFFKLKPDVIHAHYPVTTYLASIYRGLTGKKFIVTYHNMHIPRHLLNRKADYAIAISRELEEDLVANYGYQKTEVVRIYNGVKDRNCILMPQGIQNLKKAYHIPLEPMLFGFVGTLNHRKGIDVFLKAMQRCAHLNVHGVILGDGKDKAMENFVREHHLEECLTFIPFRDPSDIYNMMDVLILPSRVEGFPLVPLEAMMMKTPVIRSNIEGAKDQIQDGVNGYLFESEDDDKLAKIIEELSSDPKRLSLMGEHAFAHVKGHFSEDMMVDKMLKVYRRTL</sequence>
<dbReference type="AlphaFoldDB" id="A0A368ZH44"/>
<evidence type="ECO:0000313" key="3">
    <source>
        <dbReference type="EMBL" id="RCW92801.1"/>
    </source>
</evidence>
<accession>A0A368ZH44</accession>
<dbReference type="Pfam" id="PF00534">
    <property type="entry name" value="Glycos_transf_1"/>
    <property type="match status" value="1"/>
</dbReference>